<feature type="transmembrane region" description="Helical" evidence="1">
    <location>
        <begin position="52"/>
        <end position="73"/>
    </location>
</feature>
<reference evidence="2" key="3">
    <citation type="submission" date="2025-09" db="UniProtKB">
        <authorList>
            <consortium name="Ensembl"/>
        </authorList>
    </citation>
    <scope>IDENTIFICATION</scope>
</reference>
<accession>A0A4X2K4I6</accession>
<organism evidence="2 3">
    <name type="scientific">Vombatus ursinus</name>
    <name type="common">Common wombat</name>
    <dbReference type="NCBI Taxonomy" id="29139"/>
    <lineage>
        <taxon>Eukaryota</taxon>
        <taxon>Metazoa</taxon>
        <taxon>Chordata</taxon>
        <taxon>Craniata</taxon>
        <taxon>Vertebrata</taxon>
        <taxon>Euteleostomi</taxon>
        <taxon>Mammalia</taxon>
        <taxon>Metatheria</taxon>
        <taxon>Diprotodontia</taxon>
        <taxon>Vombatidae</taxon>
        <taxon>Vombatus</taxon>
    </lineage>
</organism>
<keyword evidence="3" id="KW-1185">Reference proteome</keyword>
<dbReference type="GeneTree" id="ENSGT00740000116829"/>
<reference evidence="2" key="2">
    <citation type="submission" date="2025-08" db="UniProtKB">
        <authorList>
            <consortium name="Ensembl"/>
        </authorList>
    </citation>
    <scope>IDENTIFICATION</scope>
</reference>
<evidence type="ECO:0000313" key="2">
    <source>
        <dbReference type="Ensembl" id="ENSVURP00010004090.1"/>
    </source>
</evidence>
<dbReference type="Proteomes" id="UP000314987">
    <property type="component" value="Unassembled WGS sequence"/>
</dbReference>
<proteinExistence type="predicted"/>
<name>A0A4X2K4I6_VOMUR</name>
<sequence>MRWLLGSSWKQFGPAGRGAYEWLTSEPSLPLLDTQLQSTHKISSTKEDIEPFLCIILPATILLFLAFLLLFLYHHCKHPRPQGQIFSIDLPEHLPEREVTDFLSVLPWSTEQTFHYSTLHPEATYLTVCLPPSYEEATMKTPEEEVQGSSTSLR</sequence>
<dbReference type="Ensembl" id="ENSVURT00010004651.1">
    <property type="protein sequence ID" value="ENSVURP00010004090.1"/>
    <property type="gene ID" value="ENSVURG00010003271.1"/>
</dbReference>
<evidence type="ECO:0000313" key="3">
    <source>
        <dbReference type="Proteomes" id="UP000314987"/>
    </source>
</evidence>
<keyword evidence="1" id="KW-0472">Membrane</keyword>
<gene>
    <name evidence="2" type="primary">SMIM28</name>
</gene>
<evidence type="ECO:0000256" key="1">
    <source>
        <dbReference type="SAM" id="Phobius"/>
    </source>
</evidence>
<keyword evidence="1" id="KW-0812">Transmembrane</keyword>
<reference evidence="3" key="1">
    <citation type="submission" date="2018-12" db="EMBL/GenBank/DDBJ databases">
        <authorList>
            <person name="Yazar S."/>
        </authorList>
    </citation>
    <scope>NUCLEOTIDE SEQUENCE [LARGE SCALE GENOMIC DNA]</scope>
</reference>
<dbReference type="OMA" id="RGTYEWL"/>
<keyword evidence="1" id="KW-1133">Transmembrane helix</keyword>
<protein>
    <submittedName>
        <fullName evidence="2">Small integral membrane protein 28</fullName>
    </submittedName>
</protein>
<dbReference type="AlphaFoldDB" id="A0A4X2K4I6"/>